<evidence type="ECO:0000256" key="3">
    <source>
        <dbReference type="RuleBase" id="RU003740"/>
    </source>
</evidence>
<dbReference type="GO" id="GO:0006527">
    <property type="term" value="P:L-arginine catabolic process"/>
    <property type="evidence" value="ECO:0007669"/>
    <property type="project" value="InterPro"/>
</dbReference>
<proteinExistence type="inferred from homology"/>
<dbReference type="PANTHER" id="PTHR43295:SF1">
    <property type="entry name" value="ARGININE DECARBOXYLASE 1, CHLOROPLASTIC-RELATED"/>
    <property type="match status" value="1"/>
</dbReference>
<dbReference type="EMBL" id="CAMGYJ010000008">
    <property type="protein sequence ID" value="CAI0459199.1"/>
    <property type="molecule type" value="Genomic_DNA"/>
</dbReference>
<evidence type="ECO:0000313" key="5">
    <source>
        <dbReference type="Proteomes" id="UP001154282"/>
    </source>
</evidence>
<keyword evidence="3" id="KW-0460">Magnesium</keyword>
<dbReference type="InterPro" id="IPR002985">
    <property type="entry name" value="Arg_decrbxlase"/>
</dbReference>
<dbReference type="GO" id="GO:0008295">
    <property type="term" value="P:spermidine biosynthetic process"/>
    <property type="evidence" value="ECO:0007669"/>
    <property type="project" value="UniProtKB-KW"/>
</dbReference>
<dbReference type="GO" id="GO:0008792">
    <property type="term" value="F:arginine decarboxylase activity"/>
    <property type="evidence" value="ECO:0007669"/>
    <property type="project" value="UniProtKB-EC"/>
</dbReference>
<organism evidence="4 5">
    <name type="scientific">Linum tenue</name>
    <dbReference type="NCBI Taxonomy" id="586396"/>
    <lineage>
        <taxon>Eukaryota</taxon>
        <taxon>Viridiplantae</taxon>
        <taxon>Streptophyta</taxon>
        <taxon>Embryophyta</taxon>
        <taxon>Tracheophyta</taxon>
        <taxon>Spermatophyta</taxon>
        <taxon>Magnoliopsida</taxon>
        <taxon>eudicotyledons</taxon>
        <taxon>Gunneridae</taxon>
        <taxon>Pentapetalae</taxon>
        <taxon>rosids</taxon>
        <taxon>fabids</taxon>
        <taxon>Malpighiales</taxon>
        <taxon>Linaceae</taxon>
        <taxon>Linum</taxon>
    </lineage>
</organism>
<protein>
    <recommendedName>
        <fullName evidence="3">Arginine decarboxylase</fullName>
        <ecNumber evidence="3">4.1.1.19</ecNumber>
    </recommendedName>
</protein>
<sequence>MHFICCCPTRLRFGLRGWLAAGIFRCSSGNNRRRERHPSSSFRGHRHRLVARSLRRSLPCRRLGRTLLRGLGLPLPLITRLPDVLKNRLESLQSAFNFTIQSQGYDTHYQGVYPVKCNQERFIVEDIVNSGRRFDNGWKPGRKPELLLAMSCLCKGNPEFSSPNR</sequence>
<name>A0AAV0NLD3_9ROSI</name>
<comment type="pathway">
    <text evidence="3">Amine and polyamine biosynthesis; agmatine biosynthesis; agmatine from L-arginine: step 1/1.</text>
</comment>
<comment type="cofactor">
    <cofactor evidence="1 3">
        <name>pyridoxal 5'-phosphate</name>
        <dbReference type="ChEBI" id="CHEBI:597326"/>
    </cofactor>
</comment>
<keyword evidence="5" id="KW-1185">Reference proteome</keyword>
<dbReference type="PROSITE" id="PS00878">
    <property type="entry name" value="ODR_DC_2_1"/>
    <property type="match status" value="1"/>
</dbReference>
<dbReference type="PRINTS" id="PR01180">
    <property type="entry name" value="ARGDCRBXLASE"/>
</dbReference>
<dbReference type="Proteomes" id="UP001154282">
    <property type="component" value="Unassembled WGS sequence"/>
</dbReference>
<dbReference type="EC" id="4.1.1.19" evidence="3"/>
<comment type="catalytic activity">
    <reaction evidence="3">
        <text>L-arginine + H(+) = agmatine + CO2</text>
        <dbReference type="Rhea" id="RHEA:17641"/>
        <dbReference type="ChEBI" id="CHEBI:15378"/>
        <dbReference type="ChEBI" id="CHEBI:16526"/>
        <dbReference type="ChEBI" id="CHEBI:32682"/>
        <dbReference type="ChEBI" id="CHEBI:58145"/>
        <dbReference type="EC" id="4.1.1.19"/>
    </reaction>
</comment>
<gene>
    <name evidence="4" type="ORF">LITE_LOCUS33886</name>
</gene>
<evidence type="ECO:0000256" key="1">
    <source>
        <dbReference type="ARBA" id="ARBA00001933"/>
    </source>
</evidence>
<comment type="similarity">
    <text evidence="3">Belongs to the Orn/Lys/Arg decarboxylase class-II family. SpeA subfamily.</text>
</comment>
<accession>A0AAV0NLD3</accession>
<comment type="cofactor">
    <cofactor evidence="3">
        <name>Mg(2+)</name>
        <dbReference type="ChEBI" id="CHEBI:18420"/>
    </cofactor>
</comment>
<keyword evidence="3" id="KW-0745">Spermidine biosynthesis</keyword>
<reference evidence="4" key="1">
    <citation type="submission" date="2022-08" db="EMBL/GenBank/DDBJ databases">
        <authorList>
            <person name="Gutierrez-Valencia J."/>
        </authorList>
    </citation>
    <scope>NUCLEOTIDE SEQUENCE</scope>
</reference>
<dbReference type="InterPro" id="IPR029066">
    <property type="entry name" value="PLP-binding_barrel"/>
</dbReference>
<dbReference type="SUPFAM" id="SSF51419">
    <property type="entry name" value="PLP-binding barrel"/>
    <property type="match status" value="1"/>
</dbReference>
<evidence type="ECO:0000313" key="4">
    <source>
        <dbReference type="EMBL" id="CAI0459199.1"/>
    </source>
</evidence>
<dbReference type="InterPro" id="IPR022653">
    <property type="entry name" value="De-COase2_pyr-phos_BS"/>
</dbReference>
<dbReference type="AlphaFoldDB" id="A0AAV0NLD3"/>
<evidence type="ECO:0000256" key="2">
    <source>
        <dbReference type="ARBA" id="ARBA00022898"/>
    </source>
</evidence>
<dbReference type="PANTHER" id="PTHR43295">
    <property type="entry name" value="ARGININE DECARBOXYLASE"/>
    <property type="match status" value="1"/>
</dbReference>
<keyword evidence="2 3" id="KW-0663">Pyridoxal phosphate</keyword>
<keyword evidence="3" id="KW-0210">Decarboxylase</keyword>
<comment type="caution">
    <text evidence="4">The sequence shown here is derived from an EMBL/GenBank/DDBJ whole genome shotgun (WGS) entry which is preliminary data.</text>
</comment>
<keyword evidence="3" id="KW-0456">Lyase</keyword>
<dbReference type="Gene3D" id="3.20.20.10">
    <property type="entry name" value="Alanine racemase"/>
    <property type="match status" value="1"/>
</dbReference>